<dbReference type="EMBL" id="MK318968">
    <property type="protein sequence ID" value="QCL09132.1"/>
    <property type="molecule type" value="Genomic_DNA"/>
</dbReference>
<gene>
    <name evidence="1" type="ORF">pC5.7b_265</name>
    <name evidence="2" type="ORF">pC5.8a_23</name>
</gene>
<geneLocation type="plasmid" evidence="2">
    <name>pColt5.8a</name>
</geneLocation>
<reference evidence="1" key="1">
    <citation type="submission" date="2018-12" db="EMBL/GenBank/DDBJ databases">
        <title>Three Rhizobium rhizogenes strains isolated from the same crown gall tumor carry diverse plasmids.</title>
        <authorList>
            <person name="Pulawska J."/>
            <person name="Kuzmanovic N."/>
        </authorList>
    </citation>
    <scope>NUCLEOTIDE SEQUENCE</scope>
    <source>
        <strain evidence="1">C5.7</strain>
        <strain evidence="2">Colt5.8</strain>
        <plasmid evidence="1">pC5.7b</plasmid>
        <plasmid evidence="2">pColt5.8a</plasmid>
    </source>
</reference>
<name>A0A7S4ZRD1_RHIRH</name>
<dbReference type="EMBL" id="MK318971">
    <property type="protein sequence ID" value="QCL09515.1"/>
    <property type="molecule type" value="Genomic_DNA"/>
</dbReference>
<protein>
    <submittedName>
        <fullName evidence="1">Uncharacterized protein</fullName>
    </submittedName>
</protein>
<evidence type="ECO:0000313" key="1">
    <source>
        <dbReference type="EMBL" id="QCL09132.1"/>
    </source>
</evidence>
<proteinExistence type="predicted"/>
<sequence length="54" mass="6057">MLFRSDSQEAVEKIIQAIGSTWPAVCEEAGPSVAERWSRAGRQLFTSYVAWVQI</sequence>
<organism evidence="1">
    <name type="scientific">Rhizobium rhizogenes</name>
    <name type="common">Agrobacterium rhizogenes</name>
    <dbReference type="NCBI Taxonomy" id="359"/>
    <lineage>
        <taxon>Bacteria</taxon>
        <taxon>Pseudomonadati</taxon>
        <taxon>Pseudomonadota</taxon>
        <taxon>Alphaproteobacteria</taxon>
        <taxon>Hyphomicrobiales</taxon>
        <taxon>Rhizobiaceae</taxon>
        <taxon>Rhizobium/Agrobacterium group</taxon>
        <taxon>Rhizobium</taxon>
    </lineage>
</organism>
<evidence type="ECO:0000313" key="2">
    <source>
        <dbReference type="EMBL" id="QCL09515.1"/>
    </source>
</evidence>
<geneLocation type="plasmid" evidence="1">
    <name>pC5.7b</name>
</geneLocation>
<dbReference type="AlphaFoldDB" id="A0A7S4ZRD1"/>
<keyword evidence="1" id="KW-0614">Plasmid</keyword>
<accession>A0A7S4ZRD1</accession>